<name>A0A0N5AJL9_9BILA</name>
<organism evidence="3 4">
    <name type="scientific">Syphacia muris</name>
    <dbReference type="NCBI Taxonomy" id="451379"/>
    <lineage>
        <taxon>Eukaryota</taxon>
        <taxon>Metazoa</taxon>
        <taxon>Ecdysozoa</taxon>
        <taxon>Nematoda</taxon>
        <taxon>Chromadorea</taxon>
        <taxon>Rhabditida</taxon>
        <taxon>Spirurina</taxon>
        <taxon>Oxyuridomorpha</taxon>
        <taxon>Oxyuroidea</taxon>
        <taxon>Oxyuridae</taxon>
        <taxon>Syphacia</taxon>
    </lineage>
</organism>
<evidence type="ECO:0000313" key="4">
    <source>
        <dbReference type="WBParaSite" id="SMUV_0000466301-mRNA-1"/>
    </source>
</evidence>
<sequence>MYGDFSKKYRCLLMLLVLCVFVSPAIACFGGGACCCPVSQPQCGCPTVCQQTYDTSYAAAPSYSYQQSYAVAPAPSYSGYAYPAQPAYASYQSPTYASSAGMQAAAVVEPEPATFEQPPMNSKISQTSLSAIEETIPNNDIITANIELETVPPAVVEQNDNSNDLQDDSAAATQTDLGADARTERPVPVESSSSQDAENLQIEVAPPPVHEETIVDSEGNTYRRVRYLRTSLKRLYN</sequence>
<feature type="chain" id="PRO_5005893127" evidence="2">
    <location>
        <begin position="28"/>
        <end position="237"/>
    </location>
</feature>
<keyword evidence="2" id="KW-0732">Signal</keyword>
<evidence type="ECO:0000313" key="3">
    <source>
        <dbReference type="Proteomes" id="UP000046393"/>
    </source>
</evidence>
<accession>A0A0N5AJL9</accession>
<dbReference type="Proteomes" id="UP000046393">
    <property type="component" value="Unplaced"/>
</dbReference>
<evidence type="ECO:0000256" key="1">
    <source>
        <dbReference type="SAM" id="MobiDB-lite"/>
    </source>
</evidence>
<dbReference type="PROSITE" id="PS51257">
    <property type="entry name" value="PROKAR_LIPOPROTEIN"/>
    <property type="match status" value="1"/>
</dbReference>
<reference evidence="4" key="1">
    <citation type="submission" date="2017-02" db="UniProtKB">
        <authorList>
            <consortium name="WormBaseParasite"/>
        </authorList>
    </citation>
    <scope>IDENTIFICATION</scope>
</reference>
<keyword evidence="3" id="KW-1185">Reference proteome</keyword>
<dbReference type="WBParaSite" id="SMUV_0000466301-mRNA-1">
    <property type="protein sequence ID" value="SMUV_0000466301-mRNA-1"/>
    <property type="gene ID" value="SMUV_0000466301"/>
</dbReference>
<protein>
    <submittedName>
        <fullName evidence="4">Uncharacterized protein</fullName>
    </submittedName>
</protein>
<dbReference type="AlphaFoldDB" id="A0A0N5AJL9"/>
<feature type="signal peptide" evidence="2">
    <location>
        <begin position="1"/>
        <end position="27"/>
    </location>
</feature>
<feature type="region of interest" description="Disordered" evidence="1">
    <location>
        <begin position="176"/>
        <end position="205"/>
    </location>
</feature>
<evidence type="ECO:0000256" key="2">
    <source>
        <dbReference type="SAM" id="SignalP"/>
    </source>
</evidence>
<proteinExistence type="predicted"/>